<sequence>RPGLHGVQCQIFHRSRENDQAAPASVRLLLVRIPYTYHEMMLPLVLQPKRRGRGPTCKFTDAKMSSRELRDRSAYSPIVQPSQALTGRLETRGRIRRRLFGSSMLPMSPPAPFLKGGALSSDPLTSTLVRGCPAGHIPATIVDDFSTRILSKIEAQYWLAKYIDVWRNARNGSLLHACHPEAHINFWAKFFRVIARTVSPTKADNQVARDSQSGQDTRRGILRPPLLTPSMPYFSRGLECRPGIRTKLVHPTKIDIWSHSRLGECSKDCSSGLVSRAHDPRRPDHTTAASRGLLSALAWAPVHTRPVHGLVLLVPSAAVRKRRRVRRLGVERSEDGGYDGPKVRAANNRLDACGESSRRNQPRH</sequence>
<dbReference type="Proteomes" id="UP000824120">
    <property type="component" value="Chromosome 9"/>
</dbReference>
<name>A0A9J5XCP5_SOLCO</name>
<organism evidence="2 3">
    <name type="scientific">Solanum commersonii</name>
    <name type="common">Commerson's wild potato</name>
    <name type="synonym">Commerson's nightshade</name>
    <dbReference type="NCBI Taxonomy" id="4109"/>
    <lineage>
        <taxon>Eukaryota</taxon>
        <taxon>Viridiplantae</taxon>
        <taxon>Streptophyta</taxon>
        <taxon>Embryophyta</taxon>
        <taxon>Tracheophyta</taxon>
        <taxon>Spermatophyta</taxon>
        <taxon>Magnoliopsida</taxon>
        <taxon>eudicotyledons</taxon>
        <taxon>Gunneridae</taxon>
        <taxon>Pentapetalae</taxon>
        <taxon>asterids</taxon>
        <taxon>lamiids</taxon>
        <taxon>Solanales</taxon>
        <taxon>Solanaceae</taxon>
        <taxon>Solanoideae</taxon>
        <taxon>Solaneae</taxon>
        <taxon>Solanum</taxon>
    </lineage>
</organism>
<dbReference type="AlphaFoldDB" id="A0A9J5XCP5"/>
<proteinExistence type="predicted"/>
<comment type="caution">
    <text evidence="2">The sequence shown here is derived from an EMBL/GenBank/DDBJ whole genome shotgun (WGS) entry which is preliminary data.</text>
</comment>
<gene>
    <name evidence="2" type="ORF">H5410_045801</name>
</gene>
<feature type="region of interest" description="Disordered" evidence="1">
    <location>
        <begin position="202"/>
        <end position="222"/>
    </location>
</feature>
<feature type="region of interest" description="Disordered" evidence="1">
    <location>
        <begin position="332"/>
        <end position="364"/>
    </location>
</feature>
<dbReference type="EMBL" id="JACXVP010000009">
    <property type="protein sequence ID" value="KAG5585367.1"/>
    <property type="molecule type" value="Genomic_DNA"/>
</dbReference>
<protein>
    <submittedName>
        <fullName evidence="2">Uncharacterized protein</fullName>
    </submittedName>
</protein>
<evidence type="ECO:0000313" key="2">
    <source>
        <dbReference type="EMBL" id="KAG5585367.1"/>
    </source>
</evidence>
<evidence type="ECO:0000313" key="3">
    <source>
        <dbReference type="Proteomes" id="UP000824120"/>
    </source>
</evidence>
<keyword evidence="3" id="KW-1185">Reference proteome</keyword>
<evidence type="ECO:0000256" key="1">
    <source>
        <dbReference type="SAM" id="MobiDB-lite"/>
    </source>
</evidence>
<reference evidence="2 3" key="1">
    <citation type="submission" date="2020-09" db="EMBL/GenBank/DDBJ databases">
        <title>De no assembly of potato wild relative species, Solanum commersonii.</title>
        <authorList>
            <person name="Cho K."/>
        </authorList>
    </citation>
    <scope>NUCLEOTIDE SEQUENCE [LARGE SCALE GENOMIC DNA]</scope>
    <source>
        <strain evidence="2">LZ3.2</strain>
        <tissue evidence="2">Leaf</tissue>
    </source>
</reference>
<feature type="compositionally biased region" description="Polar residues" evidence="1">
    <location>
        <begin position="202"/>
        <end position="215"/>
    </location>
</feature>
<feature type="non-terminal residue" evidence="2">
    <location>
        <position position="1"/>
    </location>
</feature>
<accession>A0A9J5XCP5</accession>